<feature type="domain" description="O-antigen ligase-related" evidence="6">
    <location>
        <begin position="208"/>
        <end position="360"/>
    </location>
</feature>
<evidence type="ECO:0000259" key="6">
    <source>
        <dbReference type="Pfam" id="PF04932"/>
    </source>
</evidence>
<reference evidence="8" key="1">
    <citation type="submission" date="2017-09" db="EMBL/GenBank/DDBJ databases">
        <title>Depth-based differentiation of microbial function through sediment-hosted aquifers and enrichment of novel symbionts in the deep terrestrial subsurface.</title>
        <authorList>
            <person name="Probst A.J."/>
            <person name="Ladd B."/>
            <person name="Jarett J.K."/>
            <person name="Geller-Mcgrath D.E."/>
            <person name="Sieber C.M.K."/>
            <person name="Emerson J.B."/>
            <person name="Anantharaman K."/>
            <person name="Thomas B.C."/>
            <person name="Malmstrom R."/>
            <person name="Stieglmeier M."/>
            <person name="Klingl A."/>
            <person name="Woyke T."/>
            <person name="Ryan C.M."/>
            <person name="Banfield J.F."/>
        </authorList>
    </citation>
    <scope>NUCLEOTIDE SEQUENCE [LARGE SCALE GENOMIC DNA]</scope>
</reference>
<name>A0A2M6WJK9_9BACT</name>
<dbReference type="Proteomes" id="UP000229112">
    <property type="component" value="Unassembled WGS sequence"/>
</dbReference>
<keyword evidence="4 5" id="KW-0472">Membrane</keyword>
<dbReference type="InterPro" id="IPR051533">
    <property type="entry name" value="WaaL-like"/>
</dbReference>
<feature type="transmembrane region" description="Helical" evidence="5">
    <location>
        <begin position="199"/>
        <end position="215"/>
    </location>
</feature>
<feature type="transmembrane region" description="Helical" evidence="5">
    <location>
        <begin position="249"/>
        <end position="267"/>
    </location>
</feature>
<gene>
    <name evidence="7" type="ORF">COU06_02460</name>
</gene>
<sequence>MFSKLSRLFVYIAVLSPIVTVRSFFFPFITGKVMFFRLSITIAILFAIFHYLINPKKLRVIKARLTHPMSIGVLLFILIGFLTSLTGLNSGNSIWSNFERGEGAFQLLHYGALYFLIISVFFTRKNIEHLFKVHLVTAGLVTGYGIMQLIQGKEGTGMIISAAGEFSGSLGNPSYLALYILLSLGVLGYFFAKAKEVKSRYILGGLGIIFIWTIIQSGNKGALIGLFFGLLAVLVALFFVSKNSRVKKISGATFISLFTLAIFFFITKDLSFWGSIPFIGDSLNYKVALNEIQPRLWTWASSLMAFMDRPILGWGLENFPMAFDIYYDPRHFKIESFFDRTHNIFLEYLISGGVLLLGSWLAIFYGYFMKLVKSTKDNWFIVKLAFPVAYFVAAFFLFDVLAVYVVLFVFLAGSLVLETETDE</sequence>
<dbReference type="Pfam" id="PF04932">
    <property type="entry name" value="Wzy_C"/>
    <property type="match status" value="1"/>
</dbReference>
<organism evidence="7 8">
    <name type="scientific">Candidatus Harrisonbacteria bacterium CG10_big_fil_rev_8_21_14_0_10_38_8</name>
    <dbReference type="NCBI Taxonomy" id="1974582"/>
    <lineage>
        <taxon>Bacteria</taxon>
        <taxon>Candidatus Harrisoniibacteriota</taxon>
    </lineage>
</organism>
<dbReference type="GO" id="GO:0016020">
    <property type="term" value="C:membrane"/>
    <property type="evidence" value="ECO:0007669"/>
    <property type="project" value="UniProtKB-SubCell"/>
</dbReference>
<keyword evidence="2 5" id="KW-0812">Transmembrane</keyword>
<comment type="subcellular location">
    <subcellularLocation>
        <location evidence="1">Membrane</location>
        <topology evidence="1">Multi-pass membrane protein</topology>
    </subcellularLocation>
</comment>
<feature type="transmembrane region" description="Helical" evidence="5">
    <location>
        <begin position="174"/>
        <end position="192"/>
    </location>
</feature>
<evidence type="ECO:0000256" key="2">
    <source>
        <dbReference type="ARBA" id="ARBA00022692"/>
    </source>
</evidence>
<evidence type="ECO:0000256" key="3">
    <source>
        <dbReference type="ARBA" id="ARBA00022989"/>
    </source>
</evidence>
<feature type="transmembrane region" description="Helical" evidence="5">
    <location>
        <begin position="348"/>
        <end position="368"/>
    </location>
</feature>
<feature type="transmembrane region" description="Helical" evidence="5">
    <location>
        <begin position="35"/>
        <end position="53"/>
    </location>
</feature>
<feature type="transmembrane region" description="Helical" evidence="5">
    <location>
        <begin position="130"/>
        <end position="150"/>
    </location>
</feature>
<dbReference type="PANTHER" id="PTHR37422">
    <property type="entry name" value="TEICHURONIC ACID BIOSYNTHESIS PROTEIN TUAE"/>
    <property type="match status" value="1"/>
</dbReference>
<evidence type="ECO:0000256" key="1">
    <source>
        <dbReference type="ARBA" id="ARBA00004141"/>
    </source>
</evidence>
<feature type="transmembrane region" description="Helical" evidence="5">
    <location>
        <begin position="221"/>
        <end position="240"/>
    </location>
</feature>
<dbReference type="EMBL" id="PFAY01000023">
    <property type="protein sequence ID" value="PIT92967.1"/>
    <property type="molecule type" value="Genomic_DNA"/>
</dbReference>
<accession>A0A2M6WJK9</accession>
<feature type="transmembrane region" description="Helical" evidence="5">
    <location>
        <begin position="103"/>
        <end position="123"/>
    </location>
</feature>
<feature type="transmembrane region" description="Helical" evidence="5">
    <location>
        <begin position="65"/>
        <end position="83"/>
    </location>
</feature>
<dbReference type="AlphaFoldDB" id="A0A2M6WJK9"/>
<keyword evidence="3 5" id="KW-1133">Transmembrane helix</keyword>
<evidence type="ECO:0000313" key="8">
    <source>
        <dbReference type="Proteomes" id="UP000229112"/>
    </source>
</evidence>
<feature type="non-terminal residue" evidence="7">
    <location>
        <position position="423"/>
    </location>
</feature>
<dbReference type="PANTHER" id="PTHR37422:SF13">
    <property type="entry name" value="LIPOPOLYSACCHARIDE BIOSYNTHESIS PROTEIN PA4999-RELATED"/>
    <property type="match status" value="1"/>
</dbReference>
<evidence type="ECO:0000256" key="4">
    <source>
        <dbReference type="ARBA" id="ARBA00023136"/>
    </source>
</evidence>
<comment type="caution">
    <text evidence="7">The sequence shown here is derived from an EMBL/GenBank/DDBJ whole genome shotgun (WGS) entry which is preliminary data.</text>
</comment>
<feature type="transmembrane region" description="Helical" evidence="5">
    <location>
        <begin position="388"/>
        <end position="417"/>
    </location>
</feature>
<dbReference type="InterPro" id="IPR007016">
    <property type="entry name" value="O-antigen_ligase-rel_domated"/>
</dbReference>
<protein>
    <recommendedName>
        <fullName evidence="6">O-antigen ligase-related domain-containing protein</fullName>
    </recommendedName>
</protein>
<proteinExistence type="predicted"/>
<feature type="transmembrane region" description="Helical" evidence="5">
    <location>
        <begin position="9"/>
        <end position="29"/>
    </location>
</feature>
<evidence type="ECO:0000256" key="5">
    <source>
        <dbReference type="SAM" id="Phobius"/>
    </source>
</evidence>
<evidence type="ECO:0000313" key="7">
    <source>
        <dbReference type="EMBL" id="PIT92967.1"/>
    </source>
</evidence>